<reference evidence="9" key="2">
    <citation type="journal article" date="2022" name="Microbiol. Resour. Announc.">
        <title>Metagenome Sequencing to Explore Phylogenomics of Terrestrial Cyanobacteria.</title>
        <authorList>
            <person name="Ward R.D."/>
            <person name="Stajich J.E."/>
            <person name="Johansen J.R."/>
            <person name="Huntemann M."/>
            <person name="Clum A."/>
            <person name="Foster B."/>
            <person name="Foster B."/>
            <person name="Roux S."/>
            <person name="Palaniappan K."/>
            <person name="Varghese N."/>
            <person name="Mukherjee S."/>
            <person name="Reddy T.B.K."/>
            <person name="Daum C."/>
            <person name="Copeland A."/>
            <person name="Chen I.A."/>
            <person name="Ivanova N.N."/>
            <person name="Kyrpides N.C."/>
            <person name="Shapiro N."/>
            <person name="Eloe-Fadrosh E.A."/>
            <person name="Pietrasiak N."/>
        </authorList>
    </citation>
    <scope>NUCLEOTIDE SEQUENCE</scope>
    <source>
        <strain evidence="9">GSE-NOS-MK-12-04C</strain>
    </source>
</reference>
<dbReference type="InterPro" id="IPR004282">
    <property type="entry name" value="CemA"/>
</dbReference>
<organism evidence="9 10">
    <name type="scientific">Cyanomargarita calcarea GSE-NOS-MK-12-04C</name>
    <dbReference type="NCBI Taxonomy" id="2839659"/>
    <lineage>
        <taxon>Bacteria</taxon>
        <taxon>Bacillati</taxon>
        <taxon>Cyanobacteriota</taxon>
        <taxon>Cyanophyceae</taxon>
        <taxon>Nostocales</taxon>
        <taxon>Cyanomargaritaceae</taxon>
        <taxon>Cyanomargarita</taxon>
    </lineage>
</organism>
<keyword evidence="5 8" id="KW-1133">Transmembrane helix</keyword>
<reference evidence="9" key="1">
    <citation type="submission" date="2021-05" db="EMBL/GenBank/DDBJ databases">
        <authorList>
            <person name="Pietrasiak N."/>
            <person name="Ward R."/>
            <person name="Stajich J.E."/>
            <person name="Kurbessoian T."/>
        </authorList>
    </citation>
    <scope>NUCLEOTIDE SEQUENCE</scope>
    <source>
        <strain evidence="9">GSE-NOS-MK-12-04C</strain>
    </source>
</reference>
<keyword evidence="2 8" id="KW-0813">Transport</keyword>
<feature type="transmembrane region" description="Helical" evidence="8">
    <location>
        <begin position="185"/>
        <end position="203"/>
    </location>
</feature>
<dbReference type="Pfam" id="PF03040">
    <property type="entry name" value="CemA"/>
    <property type="match status" value="1"/>
</dbReference>
<comment type="function">
    <text evidence="8">Required for H(+) efflux immediately after light irradiation to form a rapid H(+) concentration gradient across the thylakoid membranes. Together with PxcL, contributes to transient H(+) uptake following dark to light transition.</text>
</comment>
<evidence type="ECO:0000256" key="1">
    <source>
        <dbReference type="ARBA" id="ARBA00004141"/>
    </source>
</evidence>
<dbReference type="Proteomes" id="UP000729701">
    <property type="component" value="Unassembled WGS sequence"/>
</dbReference>
<comment type="subcellular location">
    <subcellularLocation>
        <location evidence="8">Cell inner membrane</location>
        <topology evidence="8">Multi-pass membrane protein</topology>
    </subcellularLocation>
    <subcellularLocation>
        <location evidence="1">Membrane</location>
        <topology evidence="1">Multi-pass membrane protein</topology>
    </subcellularLocation>
</comment>
<dbReference type="PANTHER" id="PTHR33650:SF2">
    <property type="entry name" value="CHLOROPLAST ENVELOPE MEMBRANE PROTEIN"/>
    <property type="match status" value="1"/>
</dbReference>
<evidence type="ECO:0000256" key="4">
    <source>
        <dbReference type="ARBA" id="ARBA00022781"/>
    </source>
</evidence>
<comment type="caution">
    <text evidence="9">The sequence shown here is derived from an EMBL/GenBank/DDBJ whole genome shotgun (WGS) entry which is preliminary data.</text>
</comment>
<protein>
    <recommendedName>
        <fullName evidence="8">Proton extrusion protein PxcA</fullName>
    </recommendedName>
</protein>
<dbReference type="GO" id="GO:0005886">
    <property type="term" value="C:plasma membrane"/>
    <property type="evidence" value="ECO:0007669"/>
    <property type="project" value="UniProtKB-SubCell"/>
</dbReference>
<keyword evidence="8" id="KW-0997">Cell inner membrane</keyword>
<keyword evidence="3 8" id="KW-0812">Transmembrane</keyword>
<keyword evidence="8" id="KW-1003">Cell membrane</keyword>
<feature type="transmembrane region" description="Helical" evidence="8">
    <location>
        <begin position="366"/>
        <end position="387"/>
    </location>
</feature>
<dbReference type="AlphaFoldDB" id="A0A951QUX1"/>
<accession>A0A951QUX1</accession>
<dbReference type="HAMAP" id="MF_01308">
    <property type="entry name" value="CemA_PxcA"/>
    <property type="match status" value="1"/>
</dbReference>
<comment type="similarity">
    <text evidence="8">Belongs to the CemA family.</text>
</comment>
<keyword evidence="4 8" id="KW-0375">Hydrogen ion transport</keyword>
<evidence type="ECO:0000256" key="3">
    <source>
        <dbReference type="ARBA" id="ARBA00022692"/>
    </source>
</evidence>
<feature type="transmembrane region" description="Helical" evidence="8">
    <location>
        <begin position="284"/>
        <end position="305"/>
    </location>
</feature>
<keyword evidence="6 8" id="KW-0406">Ion transport</keyword>
<sequence length="407" mass="46659">MTSTLPTKQALLLEKFQEYLQFFGQRITRTPERSLEVAYDSVMKIRAIEDEYLNQNQKLQPSDFLQSFMKADIDKHLTIVKLRLAEFKTSCFVLGSLSQKHLAKLKFIEETVDKYTVNPANSSDILMLPSGKNSEKLDFESITDKTSVLPRSIGMTFNKVKNDFNPKAEEQYVKKLRTSRAKAKIAVKLLLALIIVPLLTQHFSKQFLVNPVVEHFRHGNHPPIFLNSEMKEEALKELKTFEESLQFDSLVKLAPALSDEEMEAKLQHKASEMTKEYSHKSNSAISNVFADMFGLLAFALVILMRRKEIIILKSFMDEIVYGLSDSAKAFILILFTDIFVGFHSPHGWEVILESLANHLGLPANRSFIFIFIATFPVILDTIFKYWIFRYLSRISPSAVATLRNMNE</sequence>
<evidence type="ECO:0000256" key="2">
    <source>
        <dbReference type="ARBA" id="ARBA00022448"/>
    </source>
</evidence>
<evidence type="ECO:0000313" key="10">
    <source>
        <dbReference type="Proteomes" id="UP000729701"/>
    </source>
</evidence>
<evidence type="ECO:0000256" key="7">
    <source>
        <dbReference type="ARBA" id="ARBA00023136"/>
    </source>
</evidence>
<evidence type="ECO:0000313" key="9">
    <source>
        <dbReference type="EMBL" id="MBW4671200.1"/>
    </source>
</evidence>
<evidence type="ECO:0000256" key="5">
    <source>
        <dbReference type="ARBA" id="ARBA00022989"/>
    </source>
</evidence>
<feature type="transmembrane region" description="Helical" evidence="8">
    <location>
        <begin position="326"/>
        <end position="346"/>
    </location>
</feature>
<proteinExistence type="inferred from homology"/>
<evidence type="ECO:0000256" key="8">
    <source>
        <dbReference type="HAMAP-Rule" id="MF_01308"/>
    </source>
</evidence>
<dbReference type="PANTHER" id="PTHR33650">
    <property type="entry name" value="CHLOROPLAST ENVELOPE MEMBRANE PROTEIN-RELATED"/>
    <property type="match status" value="1"/>
</dbReference>
<keyword evidence="7 8" id="KW-0472">Membrane</keyword>
<dbReference type="GO" id="GO:0015078">
    <property type="term" value="F:proton transmembrane transporter activity"/>
    <property type="evidence" value="ECO:0007669"/>
    <property type="project" value="UniProtKB-UniRule"/>
</dbReference>
<dbReference type="EMBL" id="JAHHGZ010000040">
    <property type="protein sequence ID" value="MBW4671200.1"/>
    <property type="molecule type" value="Genomic_DNA"/>
</dbReference>
<name>A0A951QUX1_9CYAN</name>
<evidence type="ECO:0000256" key="6">
    <source>
        <dbReference type="ARBA" id="ARBA00023065"/>
    </source>
</evidence>
<gene>
    <name evidence="8" type="primary">pxcA</name>
    <name evidence="9" type="ORF">KME60_28200</name>
</gene>